<evidence type="ECO:0000256" key="6">
    <source>
        <dbReference type="PROSITE-ProRule" id="PRU00277"/>
    </source>
</evidence>
<evidence type="ECO:0000256" key="3">
    <source>
        <dbReference type="ARBA" id="ARBA00022729"/>
    </source>
</evidence>
<dbReference type="Pfam" id="PF01346">
    <property type="entry name" value="FKBP_N"/>
    <property type="match status" value="1"/>
</dbReference>
<dbReference type="PANTHER" id="PTHR43811:SF57">
    <property type="entry name" value="FKBP-TYPE PEPTIDYL-PROLYL CIS-TRANS ISOMERASE FKPA-RELATED"/>
    <property type="match status" value="1"/>
</dbReference>
<dbReference type="Pfam" id="PF00254">
    <property type="entry name" value="FKBP_C"/>
    <property type="match status" value="1"/>
</dbReference>
<comment type="similarity">
    <text evidence="2 7">Belongs to the FKBP-type PPIase family.</text>
</comment>
<comment type="catalytic activity">
    <reaction evidence="1 6 7">
        <text>[protein]-peptidylproline (omega=180) = [protein]-peptidylproline (omega=0)</text>
        <dbReference type="Rhea" id="RHEA:16237"/>
        <dbReference type="Rhea" id="RHEA-COMP:10747"/>
        <dbReference type="Rhea" id="RHEA-COMP:10748"/>
        <dbReference type="ChEBI" id="CHEBI:83833"/>
        <dbReference type="ChEBI" id="CHEBI:83834"/>
        <dbReference type="EC" id="5.2.1.8"/>
    </reaction>
</comment>
<dbReference type="GO" id="GO:0003755">
    <property type="term" value="F:peptidyl-prolyl cis-trans isomerase activity"/>
    <property type="evidence" value="ECO:0007669"/>
    <property type="project" value="UniProtKB-UniRule"/>
</dbReference>
<reference evidence="9 10" key="1">
    <citation type="submission" date="2006-02" db="EMBL/GenBank/DDBJ databases">
        <authorList>
            <person name="Pinhassi J."/>
            <person name="Pedros-Alio C."/>
            <person name="Ferriera S."/>
            <person name="Johnson J."/>
            <person name="Kravitz S."/>
            <person name="Halpern A."/>
            <person name="Remington K."/>
            <person name="Beeson K."/>
            <person name="Tran B."/>
            <person name="Rogers Y.-H."/>
            <person name="Friedman R."/>
            <person name="Venter J.C."/>
        </authorList>
    </citation>
    <scope>NUCLEOTIDE SEQUENCE [LARGE SCALE GENOMIC DNA]</scope>
    <source>
        <strain evidence="9 10">MED92</strain>
    </source>
</reference>
<organism evidence="9 10">
    <name type="scientific">Neptuniibacter caesariensis</name>
    <dbReference type="NCBI Taxonomy" id="207954"/>
    <lineage>
        <taxon>Bacteria</taxon>
        <taxon>Pseudomonadati</taxon>
        <taxon>Pseudomonadota</taxon>
        <taxon>Gammaproteobacteria</taxon>
        <taxon>Oceanospirillales</taxon>
        <taxon>Oceanospirillaceae</taxon>
        <taxon>Neptuniibacter</taxon>
    </lineage>
</organism>
<name>A0A7U8GSI7_NEPCE</name>
<dbReference type="Gene3D" id="3.10.50.40">
    <property type="match status" value="1"/>
</dbReference>
<keyword evidence="4 6" id="KW-0697">Rotamase</keyword>
<evidence type="ECO:0000256" key="5">
    <source>
        <dbReference type="ARBA" id="ARBA00023235"/>
    </source>
</evidence>
<dbReference type="InterPro" id="IPR000774">
    <property type="entry name" value="PPIase_FKBP_N"/>
</dbReference>
<evidence type="ECO:0000313" key="9">
    <source>
        <dbReference type="EMBL" id="EAR61297.1"/>
    </source>
</evidence>
<dbReference type="GO" id="GO:0006457">
    <property type="term" value="P:protein folding"/>
    <property type="evidence" value="ECO:0007669"/>
    <property type="project" value="InterPro"/>
</dbReference>
<evidence type="ECO:0000259" key="8">
    <source>
        <dbReference type="PROSITE" id="PS50059"/>
    </source>
</evidence>
<keyword evidence="10" id="KW-1185">Reference proteome</keyword>
<dbReference type="SUPFAM" id="SSF54534">
    <property type="entry name" value="FKBP-like"/>
    <property type="match status" value="1"/>
</dbReference>
<dbReference type="RefSeq" id="WP_007019901.1">
    <property type="nucleotide sequence ID" value="NZ_CH724125.1"/>
</dbReference>
<feature type="domain" description="PPIase FKBP-type" evidence="8">
    <location>
        <begin position="71"/>
        <end position="156"/>
    </location>
</feature>
<evidence type="ECO:0000256" key="7">
    <source>
        <dbReference type="RuleBase" id="RU003915"/>
    </source>
</evidence>
<dbReference type="InterPro" id="IPR001179">
    <property type="entry name" value="PPIase_FKBP_dom"/>
</dbReference>
<accession>A0A7U8GSI7</accession>
<dbReference type="EMBL" id="AAOW01000009">
    <property type="protein sequence ID" value="EAR61297.1"/>
    <property type="molecule type" value="Genomic_DNA"/>
</dbReference>
<proteinExistence type="inferred from homology"/>
<dbReference type="PROSITE" id="PS50059">
    <property type="entry name" value="FKBP_PPIASE"/>
    <property type="match status" value="1"/>
</dbReference>
<dbReference type="Proteomes" id="UP000002171">
    <property type="component" value="Unassembled WGS sequence"/>
</dbReference>
<evidence type="ECO:0000256" key="4">
    <source>
        <dbReference type="ARBA" id="ARBA00023110"/>
    </source>
</evidence>
<protein>
    <recommendedName>
        <fullName evidence="7">Peptidyl-prolyl cis-trans isomerase</fullName>
        <ecNumber evidence="7">5.2.1.8</ecNumber>
    </recommendedName>
</protein>
<evidence type="ECO:0000256" key="1">
    <source>
        <dbReference type="ARBA" id="ARBA00000971"/>
    </source>
</evidence>
<comment type="caution">
    <text evidence="9">The sequence shown here is derived from an EMBL/GenBank/DDBJ whole genome shotgun (WGS) entry which is preliminary data.</text>
</comment>
<evidence type="ECO:0000256" key="2">
    <source>
        <dbReference type="ARBA" id="ARBA00006577"/>
    </source>
</evidence>
<keyword evidence="5 6" id="KW-0413">Isomerase</keyword>
<dbReference type="PANTHER" id="PTHR43811">
    <property type="entry name" value="FKBP-TYPE PEPTIDYL-PROLYL CIS-TRANS ISOMERASE FKPA"/>
    <property type="match status" value="1"/>
</dbReference>
<dbReference type="AlphaFoldDB" id="A0A7U8GSI7"/>
<gene>
    <name evidence="9" type="ORF">MED92_11239</name>
</gene>
<dbReference type="InterPro" id="IPR046357">
    <property type="entry name" value="PPIase_dom_sf"/>
</dbReference>
<keyword evidence="3" id="KW-0732">Signal</keyword>
<dbReference type="FunFam" id="3.10.50.40:FF:000045">
    <property type="entry name" value="Peptidyl-prolyl cis-trans isomerase"/>
    <property type="match status" value="1"/>
</dbReference>
<evidence type="ECO:0000313" key="10">
    <source>
        <dbReference type="Proteomes" id="UP000002171"/>
    </source>
</evidence>
<sequence length="156" mass="16940">MDLLFPLIVLAIIVFIIRQRRASQQQAQVNLENGRAFMEKNADEEGVVTTDSGLQYRVLEAGSGSDHPTATSKVKVHYHGTLIDGTVFDSSVDRGEPIEFGLNQVIPGWTEGLQLMVVGEKTRFFIPAALAYGNGSAGVITPGSTLIFDVELLDFS</sequence>
<dbReference type="EC" id="5.2.1.8" evidence="7"/>
<dbReference type="OrthoDB" id="9814548at2"/>